<keyword evidence="3" id="KW-0235">DNA replication</keyword>
<dbReference type="InterPro" id="IPR036224">
    <property type="entry name" value="GINS_bundle-like_dom_sf"/>
</dbReference>
<evidence type="ECO:0000256" key="4">
    <source>
        <dbReference type="ARBA" id="ARBA00023242"/>
    </source>
</evidence>
<evidence type="ECO:0000313" key="7">
    <source>
        <dbReference type="EMBL" id="CAI2382220.1"/>
    </source>
</evidence>
<comment type="caution">
    <text evidence="7">The sequence shown here is derived from an EMBL/GenBank/DDBJ whole genome shotgun (WGS) entry which is preliminary data.</text>
</comment>
<accession>A0AAD2D742</accession>
<keyword evidence="4" id="KW-0539">Nucleus</keyword>
<comment type="subcellular location">
    <subcellularLocation>
        <location evidence="1">Nucleus</location>
    </subcellularLocation>
</comment>
<evidence type="ECO:0000256" key="3">
    <source>
        <dbReference type="ARBA" id="ARBA00022705"/>
    </source>
</evidence>
<protein>
    <recommendedName>
        <fullName evidence="9">DNA replication complex GINS protein PSF1</fullName>
    </recommendedName>
</protein>
<dbReference type="EMBL" id="CAMPGE010024377">
    <property type="protein sequence ID" value="CAI2382220.1"/>
    <property type="molecule type" value="Genomic_DNA"/>
</dbReference>
<gene>
    <name evidence="7" type="ORF">ECRASSUSDP1_LOCUS23690</name>
</gene>
<name>A0AAD2D742_EUPCR</name>
<evidence type="ECO:0000313" key="8">
    <source>
        <dbReference type="Proteomes" id="UP001295684"/>
    </source>
</evidence>
<keyword evidence="8" id="KW-1185">Reference proteome</keyword>
<dbReference type="InterPro" id="IPR021151">
    <property type="entry name" value="GINS_A"/>
</dbReference>
<dbReference type="PANTHER" id="PTHR12914">
    <property type="entry name" value="PARTNER OF SLD5"/>
    <property type="match status" value="1"/>
</dbReference>
<dbReference type="Proteomes" id="UP001295684">
    <property type="component" value="Unassembled WGS sequence"/>
</dbReference>
<dbReference type="CDD" id="cd11710">
    <property type="entry name" value="GINS_A_psf1"/>
    <property type="match status" value="1"/>
</dbReference>
<sequence length="190" mass="22104">MEALSILHSSKVLPEYPTYEIRQATKDINDLHDSMERKLKEIPDDDATAKPEISASALIDHYKLERSKRVLYAYHDERCNRLERYFWRHGNELSESFQTNASKQETDYFKNYINLIEEYSQNAVECNLDITTTMEPPRELLAKLRVIEDIGEVYLPDVGSVNLEKNSVHYLKKADVEQFIKAGKLIEMGS</sequence>
<comment type="similarity">
    <text evidence="2">Belongs to the GINS1/PSF1 family.</text>
</comment>
<evidence type="ECO:0000256" key="2">
    <source>
        <dbReference type="ARBA" id="ARBA00006677"/>
    </source>
</evidence>
<evidence type="ECO:0008006" key="9">
    <source>
        <dbReference type="Google" id="ProtNLM"/>
    </source>
</evidence>
<evidence type="ECO:0000259" key="6">
    <source>
        <dbReference type="Pfam" id="PF24997"/>
    </source>
</evidence>
<dbReference type="Gene3D" id="1.20.58.1030">
    <property type="match status" value="1"/>
</dbReference>
<evidence type="ECO:0000256" key="1">
    <source>
        <dbReference type="ARBA" id="ARBA00004123"/>
    </source>
</evidence>
<organism evidence="7 8">
    <name type="scientific">Euplotes crassus</name>
    <dbReference type="NCBI Taxonomy" id="5936"/>
    <lineage>
        <taxon>Eukaryota</taxon>
        <taxon>Sar</taxon>
        <taxon>Alveolata</taxon>
        <taxon>Ciliophora</taxon>
        <taxon>Intramacronucleata</taxon>
        <taxon>Spirotrichea</taxon>
        <taxon>Hypotrichia</taxon>
        <taxon>Euplotida</taxon>
        <taxon>Euplotidae</taxon>
        <taxon>Moneuplotes</taxon>
    </lineage>
</organism>
<dbReference type="PANTHER" id="PTHR12914:SF2">
    <property type="entry name" value="DNA REPLICATION COMPLEX GINS PROTEIN PSF1"/>
    <property type="match status" value="1"/>
</dbReference>
<dbReference type="InterPro" id="IPR056783">
    <property type="entry name" value="PSF1_C"/>
</dbReference>
<dbReference type="InterPro" id="IPR005339">
    <property type="entry name" value="GINS_Psf1"/>
</dbReference>
<dbReference type="Pfam" id="PF24997">
    <property type="entry name" value="PSF1_C"/>
    <property type="match status" value="1"/>
</dbReference>
<evidence type="ECO:0000259" key="5">
    <source>
        <dbReference type="Pfam" id="PF05916"/>
    </source>
</evidence>
<dbReference type="SUPFAM" id="SSF158573">
    <property type="entry name" value="GINS helical bundle-like"/>
    <property type="match status" value="1"/>
</dbReference>
<proteinExistence type="inferred from homology"/>
<reference evidence="7" key="1">
    <citation type="submission" date="2023-07" db="EMBL/GenBank/DDBJ databases">
        <authorList>
            <consortium name="AG Swart"/>
            <person name="Singh M."/>
            <person name="Singh A."/>
            <person name="Seah K."/>
            <person name="Emmerich C."/>
        </authorList>
    </citation>
    <scope>NUCLEOTIDE SEQUENCE</scope>
    <source>
        <strain evidence="7">DP1</strain>
    </source>
</reference>
<dbReference type="Pfam" id="PF05916">
    <property type="entry name" value="Sld5"/>
    <property type="match status" value="1"/>
</dbReference>
<dbReference type="AlphaFoldDB" id="A0AAD2D742"/>
<feature type="domain" description="GINS subunit" evidence="5">
    <location>
        <begin position="58"/>
        <end position="122"/>
    </location>
</feature>
<dbReference type="GO" id="GO:0000811">
    <property type="term" value="C:GINS complex"/>
    <property type="evidence" value="ECO:0007669"/>
    <property type="project" value="InterPro"/>
</dbReference>
<dbReference type="GO" id="GO:1902983">
    <property type="term" value="P:DNA strand elongation involved in mitotic DNA replication"/>
    <property type="evidence" value="ECO:0007669"/>
    <property type="project" value="TreeGrafter"/>
</dbReference>
<feature type="domain" description="DNA replication complex GINS protein PSF1 C-terminal" evidence="6">
    <location>
        <begin position="143"/>
        <end position="187"/>
    </location>
</feature>